<proteinExistence type="predicted"/>
<keyword evidence="3" id="KW-1185">Reference proteome</keyword>
<evidence type="ECO:0000313" key="2">
    <source>
        <dbReference type="EMBL" id="CZR59604.1"/>
    </source>
</evidence>
<evidence type="ECO:0000256" key="1">
    <source>
        <dbReference type="SAM" id="MobiDB-lite"/>
    </source>
</evidence>
<protein>
    <submittedName>
        <fullName evidence="2">Uncharacterized protein</fullName>
    </submittedName>
</protein>
<dbReference type="AlphaFoldDB" id="A0A1L7X3K5"/>
<sequence length="156" mass="16704">MKGHLMDIGNAVTKKTESRAELKQFMDVGRVNKGLTKEGSAWVPDQDLAKANTSMSKSRHMVNGRLDGSIVKGMQSAPRPREHTTISSGIMTCLAPSNMAGRNTEKGISGVTDSALGPRKSRPRGQSALTVSTRIPSTRACFKLFGVTEKLGKSTS</sequence>
<accession>A0A1L7X3K5</accession>
<feature type="region of interest" description="Disordered" evidence="1">
    <location>
        <begin position="96"/>
        <end position="130"/>
    </location>
</feature>
<evidence type="ECO:0000313" key="3">
    <source>
        <dbReference type="Proteomes" id="UP000184330"/>
    </source>
</evidence>
<feature type="region of interest" description="Disordered" evidence="1">
    <location>
        <begin position="52"/>
        <end position="83"/>
    </location>
</feature>
<dbReference type="EMBL" id="FJOG01000014">
    <property type="protein sequence ID" value="CZR59604.1"/>
    <property type="molecule type" value="Genomic_DNA"/>
</dbReference>
<organism evidence="2 3">
    <name type="scientific">Phialocephala subalpina</name>
    <dbReference type="NCBI Taxonomy" id="576137"/>
    <lineage>
        <taxon>Eukaryota</taxon>
        <taxon>Fungi</taxon>
        <taxon>Dikarya</taxon>
        <taxon>Ascomycota</taxon>
        <taxon>Pezizomycotina</taxon>
        <taxon>Leotiomycetes</taxon>
        <taxon>Helotiales</taxon>
        <taxon>Mollisiaceae</taxon>
        <taxon>Phialocephala</taxon>
        <taxon>Phialocephala fortinii species complex</taxon>
    </lineage>
</organism>
<reference evidence="2 3" key="1">
    <citation type="submission" date="2016-03" db="EMBL/GenBank/DDBJ databases">
        <authorList>
            <person name="Ploux O."/>
        </authorList>
    </citation>
    <scope>NUCLEOTIDE SEQUENCE [LARGE SCALE GENOMIC DNA]</scope>
    <source>
        <strain evidence="2 3">UAMH 11012</strain>
    </source>
</reference>
<name>A0A1L7X3K5_9HELO</name>
<gene>
    <name evidence="2" type="ORF">PAC_09498</name>
</gene>
<dbReference type="Proteomes" id="UP000184330">
    <property type="component" value="Unassembled WGS sequence"/>
</dbReference>